<dbReference type="Proteomes" id="UP000464597">
    <property type="component" value="Chromosome"/>
</dbReference>
<feature type="region of interest" description="Disordered" evidence="1">
    <location>
        <begin position="1"/>
        <end position="24"/>
    </location>
</feature>
<dbReference type="InterPro" id="IPR029063">
    <property type="entry name" value="SAM-dependent_MTases_sf"/>
</dbReference>
<gene>
    <name evidence="2" type="ORF">GSU69_18650</name>
</gene>
<accession>A0ABX6H3Y4</accession>
<keyword evidence="2" id="KW-0540">Nuclease</keyword>
<keyword evidence="3" id="KW-1185">Reference proteome</keyword>
<keyword evidence="2" id="KW-0255">Endonuclease</keyword>
<evidence type="ECO:0000256" key="1">
    <source>
        <dbReference type="SAM" id="MobiDB-lite"/>
    </source>
</evidence>
<dbReference type="GO" id="GO:0004519">
    <property type="term" value="F:endonuclease activity"/>
    <property type="evidence" value="ECO:0007669"/>
    <property type="project" value="UniProtKB-KW"/>
</dbReference>
<protein>
    <submittedName>
        <fullName evidence="2">Type III restriction endonuclease subunit M</fullName>
    </submittedName>
</protein>
<dbReference type="SUPFAM" id="SSF53335">
    <property type="entry name" value="S-adenosyl-L-methionine-dependent methyltransferases"/>
    <property type="match status" value="1"/>
</dbReference>
<evidence type="ECO:0000313" key="2">
    <source>
        <dbReference type="EMBL" id="QHC64504.1"/>
    </source>
</evidence>
<reference evidence="3" key="1">
    <citation type="submission" date="2019-12" db="EMBL/GenBank/DDBJ databases">
        <title>Complete and draft genome sequences of new strains and members of some known species of the genus Rathayibacter isolated from plants.</title>
        <authorList>
            <person name="Tarlachkov S.V."/>
            <person name="Starodumova I.P."/>
            <person name="Dorofeeva L.V."/>
            <person name="Prisyazhnaya N.V."/>
            <person name="Leyn S."/>
            <person name="Zlamal J."/>
            <person name="Elan M."/>
            <person name="Osterman A.L."/>
            <person name="Nadler S."/>
            <person name="Subbotin S.A."/>
            <person name="Evtushenko L.I."/>
        </authorList>
    </citation>
    <scope>NUCLEOTIDE SEQUENCE [LARGE SCALE GENOMIC DNA]</scope>
    <source>
        <strain evidence="3">VKM Ac-2802</strain>
    </source>
</reference>
<proteinExistence type="predicted"/>
<dbReference type="EMBL" id="CP047180">
    <property type="protein sequence ID" value="QHC64504.1"/>
    <property type="molecule type" value="Genomic_DNA"/>
</dbReference>
<organism evidence="2 3">
    <name type="scientific">Rathayibacter festucae</name>
    <dbReference type="NCBI Taxonomy" id="110937"/>
    <lineage>
        <taxon>Bacteria</taxon>
        <taxon>Bacillati</taxon>
        <taxon>Actinomycetota</taxon>
        <taxon>Actinomycetes</taxon>
        <taxon>Micrococcales</taxon>
        <taxon>Microbacteriaceae</taxon>
        <taxon>Rathayibacter</taxon>
    </lineage>
</organism>
<keyword evidence="2" id="KW-0378">Hydrolase</keyword>
<name>A0ABX6H3Y4_9MICO</name>
<sequence>MSTDLTPPRFLGTPNATPHRGQIKSRDRVRELAEVYTHKREVDAMLDLVPEMFPTDDDPSNTDRKFLEPACGSGNFLEEILLRKLRFVSVKRYGAGGRYEHRILRALASIYAIDISQDNVDESRERLHAVIIAHVDNDMNTKNPTSGFMDAVETILATNILCGDTLVDAGSIRLIDYQAGRNGTFTREWSYLDPGKNEDLFALLEVGRDENPVHYSELRLNPWPVVAGARNIYKGA</sequence>
<dbReference type="Gene3D" id="3.40.50.150">
    <property type="entry name" value="Vaccinia Virus protein VP39"/>
    <property type="match status" value="1"/>
</dbReference>
<dbReference type="RefSeq" id="WP_159423859.1">
    <property type="nucleotide sequence ID" value="NZ_CP047180.1"/>
</dbReference>
<evidence type="ECO:0000313" key="3">
    <source>
        <dbReference type="Proteomes" id="UP000464597"/>
    </source>
</evidence>